<dbReference type="EMBL" id="CP002583">
    <property type="protein sequence ID" value="ADZ92363.1"/>
    <property type="molecule type" value="Genomic_DNA"/>
</dbReference>
<sequence length="180" mass="19056" precursor="true">MKNKSICGLVFALSLGASAVQANDFYTGIQYSKLTSELSNSLGGATANPTAINLVVGKELSENFSVEAFIGKGISDDVPGSADFSVELDNLVGATVLGTYPVSRELDVYGKVGYAQIDYSDTDGDKADGSGIVYGIGAKYKVTQDVSLNVEFSKLPDSKYDNYDIDIDTRALNLGAFITF</sequence>
<evidence type="ECO:0000256" key="1">
    <source>
        <dbReference type="ARBA" id="ARBA00022729"/>
    </source>
</evidence>
<evidence type="ECO:0000259" key="3">
    <source>
        <dbReference type="Pfam" id="PF13505"/>
    </source>
</evidence>
<evidence type="ECO:0000313" key="5">
    <source>
        <dbReference type="Proteomes" id="UP000001062"/>
    </source>
</evidence>
<reference evidence="4 5" key="1">
    <citation type="journal article" date="2012" name="Stand. Genomic Sci.">
        <title>Complete genome sequence of the melanogenic marine bacterium Marinomonas mediterranea type strain (MMB-1(T)).</title>
        <authorList>
            <person name="Lucas-Elio P."/>
            <person name="Goodwin L."/>
            <person name="Woyke T."/>
            <person name="Pitluck S."/>
            <person name="Nolan M."/>
            <person name="Kyrpides N.C."/>
            <person name="Detter J.C."/>
            <person name="Copeland A."/>
            <person name="Teshima H."/>
            <person name="Bruce D."/>
            <person name="Detter C."/>
            <person name="Tapia R."/>
            <person name="Han S."/>
            <person name="Land M.L."/>
            <person name="Ivanova N."/>
            <person name="Mikhailova N."/>
            <person name="Johnston A.W."/>
            <person name="Sanchez-Amat A."/>
        </authorList>
    </citation>
    <scope>NUCLEOTIDE SEQUENCE [LARGE SCALE GENOMIC DNA]</scope>
    <source>
        <strain evidence="5">ATCC 700492 / JCM 21426 / NBRC 103028 / MMB-1</strain>
    </source>
</reference>
<dbReference type="Pfam" id="PF13505">
    <property type="entry name" value="OMP_b-brl"/>
    <property type="match status" value="1"/>
</dbReference>
<dbReference type="AlphaFoldDB" id="F2K2X4"/>
<dbReference type="eggNOG" id="COG3637">
    <property type="taxonomic scope" value="Bacteria"/>
</dbReference>
<dbReference type="RefSeq" id="WP_013662265.1">
    <property type="nucleotide sequence ID" value="NC_015276.1"/>
</dbReference>
<dbReference type="SUPFAM" id="SSF56925">
    <property type="entry name" value="OMPA-like"/>
    <property type="match status" value="1"/>
</dbReference>
<accession>F2K2X4</accession>
<dbReference type="InterPro" id="IPR027385">
    <property type="entry name" value="Beta-barrel_OMP"/>
</dbReference>
<name>F2K2X4_MARM1</name>
<proteinExistence type="predicted"/>
<organism evidence="4 5">
    <name type="scientific">Marinomonas mediterranea (strain ATCC 700492 / JCM 21426 / NBRC 103028 / MMB-1)</name>
    <dbReference type="NCBI Taxonomy" id="717774"/>
    <lineage>
        <taxon>Bacteria</taxon>
        <taxon>Pseudomonadati</taxon>
        <taxon>Pseudomonadota</taxon>
        <taxon>Gammaproteobacteria</taxon>
        <taxon>Oceanospirillales</taxon>
        <taxon>Oceanospirillaceae</taxon>
        <taxon>Marinomonas</taxon>
    </lineage>
</organism>
<dbReference type="HOGENOM" id="CLU_1494563_0_0_6"/>
<feature type="domain" description="Outer membrane protein beta-barrel" evidence="3">
    <location>
        <begin position="7"/>
        <end position="176"/>
    </location>
</feature>
<feature type="chain" id="PRO_5003284418" description="Outer membrane protein beta-barrel domain-containing protein" evidence="2">
    <location>
        <begin position="23"/>
        <end position="180"/>
    </location>
</feature>
<keyword evidence="5" id="KW-1185">Reference proteome</keyword>
<dbReference type="PATRIC" id="fig|717774.3.peg.3235"/>
<gene>
    <name evidence="4" type="ordered locus">Marme_3145</name>
</gene>
<protein>
    <recommendedName>
        <fullName evidence="3">Outer membrane protein beta-barrel domain-containing protein</fullName>
    </recommendedName>
</protein>
<dbReference type="InterPro" id="IPR011250">
    <property type="entry name" value="OMP/PagP_B-barrel"/>
</dbReference>
<dbReference type="Gene3D" id="2.40.160.20">
    <property type="match status" value="1"/>
</dbReference>
<dbReference type="KEGG" id="mme:Marme_3145"/>
<evidence type="ECO:0000256" key="2">
    <source>
        <dbReference type="SAM" id="SignalP"/>
    </source>
</evidence>
<dbReference type="STRING" id="717774.Marme_3145"/>
<evidence type="ECO:0000313" key="4">
    <source>
        <dbReference type="EMBL" id="ADZ92363.1"/>
    </source>
</evidence>
<dbReference type="OrthoDB" id="5901526at2"/>
<dbReference type="Proteomes" id="UP000001062">
    <property type="component" value="Chromosome"/>
</dbReference>
<keyword evidence="1 2" id="KW-0732">Signal</keyword>
<feature type="signal peptide" evidence="2">
    <location>
        <begin position="1"/>
        <end position="22"/>
    </location>
</feature>